<dbReference type="InterPro" id="IPR029043">
    <property type="entry name" value="GcvT/YgfZ_C"/>
</dbReference>
<dbReference type="RefSeq" id="WP_096366599.1">
    <property type="nucleotide sequence ID" value="NZ_AP018052.1"/>
</dbReference>
<dbReference type="KEGG" id="ttc:FOKN1_2141"/>
<dbReference type="InterPro" id="IPR045179">
    <property type="entry name" value="YgfZ/GcvT"/>
</dbReference>
<dbReference type="SUPFAM" id="SSF103025">
    <property type="entry name" value="Folate-binding domain"/>
    <property type="match status" value="1"/>
</dbReference>
<sequence length="351" mass="38190">MKQQWKNFLEANGAEFDDNGVVTSFGSPRRELSVALTGNVFADLSDIAVIAAHGRDVQSFLQGQFSNDITNVSASRSQLSSYCTPKGRMLANFRLFARDDGVYIALPAALSETFLQRLRMFVLMADVTLEDVSENFIHLGVSGPDAASELEAILGQVPQSVDDALTRDGCTLIRTPGMHPRFEIFGTLECMQKLWEALNVRCAPVGQPAWGLLRVMAGVPMIQPGTSEAFVPQMANMELVNGVNFKKGCYPGQEVVARMQYLGKLKRRMYLGRIAVEPPPEPGNELFTADRPDQGVGRIVEAYPHPDGGCMALAVTQIESIRQGEVHLGAADGPLFEPAELPYDLPEAASG</sequence>
<dbReference type="PIRSF" id="PIRSF006487">
    <property type="entry name" value="GcvT"/>
    <property type="match status" value="1"/>
</dbReference>
<dbReference type="Proteomes" id="UP000218765">
    <property type="component" value="Chromosome"/>
</dbReference>
<evidence type="ECO:0000256" key="1">
    <source>
        <dbReference type="PIRSR" id="PIRSR006487-1"/>
    </source>
</evidence>
<dbReference type="NCBIfam" id="TIGR03317">
    <property type="entry name" value="ygfZ_signature"/>
    <property type="match status" value="1"/>
</dbReference>
<dbReference type="SUPFAM" id="SSF101790">
    <property type="entry name" value="Aminomethyltransferase beta-barrel domain"/>
    <property type="match status" value="1"/>
</dbReference>
<name>A0A1Z4VSB3_9GAMM</name>
<dbReference type="Pfam" id="PF01571">
    <property type="entry name" value="GCV_T"/>
    <property type="match status" value="1"/>
</dbReference>
<evidence type="ECO:0000313" key="3">
    <source>
        <dbReference type="EMBL" id="BAZ94521.1"/>
    </source>
</evidence>
<evidence type="ECO:0000259" key="2">
    <source>
        <dbReference type="Pfam" id="PF01571"/>
    </source>
</evidence>
<dbReference type="PANTHER" id="PTHR22602:SF0">
    <property type="entry name" value="TRANSFERASE CAF17, MITOCHONDRIAL-RELATED"/>
    <property type="match status" value="1"/>
</dbReference>
<keyword evidence="4" id="KW-1185">Reference proteome</keyword>
<evidence type="ECO:0000313" key="4">
    <source>
        <dbReference type="Proteomes" id="UP000218765"/>
    </source>
</evidence>
<feature type="binding site" evidence="1">
    <location>
        <position position="183"/>
    </location>
    <ligand>
        <name>substrate</name>
    </ligand>
</feature>
<dbReference type="GO" id="GO:0016740">
    <property type="term" value="F:transferase activity"/>
    <property type="evidence" value="ECO:0007669"/>
    <property type="project" value="UniProtKB-KW"/>
</dbReference>
<dbReference type="AlphaFoldDB" id="A0A1Z4VSB3"/>
<dbReference type="Gene3D" id="3.30.70.1630">
    <property type="match status" value="1"/>
</dbReference>
<dbReference type="OrthoDB" id="9796287at2"/>
<dbReference type="Gene3D" id="3.30.70.1400">
    <property type="entry name" value="Aminomethyltransferase beta-barrel domains"/>
    <property type="match status" value="1"/>
</dbReference>
<accession>A0A1Z4VSB3</accession>
<gene>
    <name evidence="3" type="ORF">FOKN1_2141</name>
</gene>
<dbReference type="EMBL" id="AP018052">
    <property type="protein sequence ID" value="BAZ94521.1"/>
    <property type="molecule type" value="Genomic_DNA"/>
</dbReference>
<dbReference type="PANTHER" id="PTHR22602">
    <property type="entry name" value="TRANSFERASE CAF17, MITOCHONDRIAL-RELATED"/>
    <property type="match status" value="1"/>
</dbReference>
<proteinExistence type="predicted"/>
<reference evidence="3 4" key="1">
    <citation type="submission" date="2017-05" db="EMBL/GenBank/DDBJ databases">
        <title>Thiocyanate degradation by Thiohalobacter thiocyanaticus FOKN1.</title>
        <authorList>
            <person name="Oshiki M."/>
            <person name="Fukushima T."/>
            <person name="Kawano S."/>
            <person name="Nakagawa J."/>
        </authorList>
    </citation>
    <scope>NUCLEOTIDE SEQUENCE [LARGE SCALE GENOMIC DNA]</scope>
    <source>
        <strain evidence="3 4">FOKN1</strain>
    </source>
</reference>
<dbReference type="InterPro" id="IPR006222">
    <property type="entry name" value="GCVT_N"/>
</dbReference>
<dbReference type="GO" id="GO:0016226">
    <property type="term" value="P:iron-sulfur cluster assembly"/>
    <property type="evidence" value="ECO:0007669"/>
    <property type="project" value="TreeGrafter"/>
</dbReference>
<protein>
    <submittedName>
        <fullName evidence="3">Aminomethyl transferase</fullName>
    </submittedName>
</protein>
<keyword evidence="3" id="KW-0808">Transferase</keyword>
<organism evidence="3 4">
    <name type="scientific">Thiohalobacter thiocyanaticus</name>
    <dbReference type="NCBI Taxonomy" id="585455"/>
    <lineage>
        <taxon>Bacteria</taxon>
        <taxon>Pseudomonadati</taxon>
        <taxon>Pseudomonadota</taxon>
        <taxon>Gammaproteobacteria</taxon>
        <taxon>Thiohalobacterales</taxon>
        <taxon>Thiohalobacteraceae</taxon>
        <taxon>Thiohalobacter</taxon>
    </lineage>
</organism>
<feature type="domain" description="GCVT N-terminal" evidence="2">
    <location>
        <begin position="31"/>
        <end position="156"/>
    </location>
</feature>
<dbReference type="Gene3D" id="2.40.30.160">
    <property type="match status" value="1"/>
</dbReference>
<dbReference type="InterPro" id="IPR017703">
    <property type="entry name" value="YgfZ/GCV_T_CS"/>
</dbReference>